<gene>
    <name evidence="4" type="primary">fabG9</name>
    <name evidence="4" type="ORF">NONO_c27530</name>
</gene>
<dbReference type="PRINTS" id="PR00081">
    <property type="entry name" value="GDHRDH"/>
</dbReference>
<evidence type="ECO:0000313" key="4">
    <source>
        <dbReference type="EMBL" id="AHH17545.1"/>
    </source>
</evidence>
<keyword evidence="2 4" id="KW-0560">Oxidoreductase</keyword>
<name>W5TDX4_9NOCA</name>
<dbReference type="EC" id="1.1.1.100" evidence="4"/>
<dbReference type="InterPro" id="IPR057326">
    <property type="entry name" value="KR_dom"/>
</dbReference>
<feature type="domain" description="Ketoreductase" evidence="3">
    <location>
        <begin position="6"/>
        <end position="187"/>
    </location>
</feature>
<dbReference type="Pfam" id="PF13561">
    <property type="entry name" value="adh_short_C2"/>
    <property type="match status" value="1"/>
</dbReference>
<evidence type="ECO:0000313" key="5">
    <source>
        <dbReference type="Proteomes" id="UP000019150"/>
    </source>
</evidence>
<evidence type="ECO:0000256" key="1">
    <source>
        <dbReference type="ARBA" id="ARBA00006484"/>
    </source>
</evidence>
<dbReference type="GO" id="GO:0006633">
    <property type="term" value="P:fatty acid biosynthetic process"/>
    <property type="evidence" value="ECO:0007669"/>
    <property type="project" value="TreeGrafter"/>
</dbReference>
<dbReference type="PANTHER" id="PTHR42760">
    <property type="entry name" value="SHORT-CHAIN DEHYDROGENASES/REDUCTASES FAMILY MEMBER"/>
    <property type="match status" value="1"/>
</dbReference>
<dbReference type="HOGENOM" id="CLU_010194_1_3_11"/>
<reference evidence="4 5" key="1">
    <citation type="journal article" date="2014" name="Appl. Environ. Microbiol.">
        <title>Insights into the Microbial Degradation of Rubber and Gutta-Percha by Analysis of the Complete Genome of Nocardia nova SH22a.</title>
        <authorList>
            <person name="Luo Q."/>
            <person name="Hiessl S."/>
            <person name="Poehlein A."/>
            <person name="Daniel R."/>
            <person name="Steinbuchel A."/>
        </authorList>
    </citation>
    <scope>NUCLEOTIDE SEQUENCE [LARGE SCALE GENOMIC DNA]</scope>
    <source>
        <strain evidence="4">SH22a</strain>
    </source>
</reference>
<dbReference type="FunFam" id="3.40.50.720:FF:000084">
    <property type="entry name" value="Short-chain dehydrogenase reductase"/>
    <property type="match status" value="1"/>
</dbReference>
<dbReference type="SMART" id="SM00822">
    <property type="entry name" value="PKS_KR"/>
    <property type="match status" value="1"/>
</dbReference>
<dbReference type="KEGG" id="nno:NONO_c27530"/>
<dbReference type="OrthoDB" id="9803333at2"/>
<dbReference type="InterPro" id="IPR002347">
    <property type="entry name" value="SDR_fam"/>
</dbReference>
<accession>W5TDX4</accession>
<dbReference type="eggNOG" id="COG1028">
    <property type="taxonomic scope" value="Bacteria"/>
</dbReference>
<dbReference type="PANTHER" id="PTHR42760:SF133">
    <property type="entry name" value="3-OXOACYL-[ACYL-CARRIER-PROTEIN] REDUCTASE"/>
    <property type="match status" value="1"/>
</dbReference>
<dbReference type="STRING" id="1415166.NONO_c27530"/>
<evidence type="ECO:0000256" key="2">
    <source>
        <dbReference type="ARBA" id="ARBA00023002"/>
    </source>
</evidence>
<dbReference type="InterPro" id="IPR036291">
    <property type="entry name" value="NAD(P)-bd_dom_sf"/>
</dbReference>
<dbReference type="NCBIfam" id="NF005559">
    <property type="entry name" value="PRK07231.1"/>
    <property type="match status" value="1"/>
</dbReference>
<dbReference type="Proteomes" id="UP000019150">
    <property type="component" value="Chromosome"/>
</dbReference>
<dbReference type="GO" id="GO:0004316">
    <property type="term" value="F:3-oxoacyl-[acyl-carrier-protein] reductase (NADPH) activity"/>
    <property type="evidence" value="ECO:0007669"/>
    <property type="project" value="UniProtKB-EC"/>
</dbReference>
<keyword evidence="5" id="KW-1185">Reference proteome</keyword>
<dbReference type="EMBL" id="CP006850">
    <property type="protein sequence ID" value="AHH17545.1"/>
    <property type="molecule type" value="Genomic_DNA"/>
</dbReference>
<dbReference type="Gene3D" id="3.40.50.720">
    <property type="entry name" value="NAD(P)-binding Rossmann-like Domain"/>
    <property type="match status" value="1"/>
</dbReference>
<dbReference type="PROSITE" id="PS00061">
    <property type="entry name" value="ADH_SHORT"/>
    <property type="match status" value="1"/>
</dbReference>
<dbReference type="PRINTS" id="PR00080">
    <property type="entry name" value="SDRFAMILY"/>
</dbReference>
<dbReference type="PATRIC" id="fig|1415166.3.peg.2822"/>
<protein>
    <submittedName>
        <fullName evidence="4">3-oxoacyl-[acyl-carrier-protein] reductase FabG</fullName>
        <ecNumber evidence="4">1.1.1.100</ecNumber>
    </submittedName>
</protein>
<sequence length="251" mass="26697">MLLQDKSAIVTGGAAGIGRAICLRMAEEGARVIIADRDEDNGRRVEAEIRAAGGTANFVATDVSDTAAIDAMVAKTLEINGRIDILVNNAGVTRRIPILDITEEDWDRIQNINTRGTFFCLQKVARHMKEQNYGRVVNISSVSGKGVKGSSNASYAASKAAVIVLARIAANELGRFGINVNTVVPGTVNTDLIHALDQQVPGLIDDFKERSSRGELAEPVDIANAVIFLGSPLADSITGQSINVDNGVLWD</sequence>
<dbReference type="InterPro" id="IPR020904">
    <property type="entry name" value="Sc_DH/Rdtase_CS"/>
</dbReference>
<proteinExistence type="inferred from homology"/>
<dbReference type="SUPFAM" id="SSF51735">
    <property type="entry name" value="NAD(P)-binding Rossmann-fold domains"/>
    <property type="match status" value="1"/>
</dbReference>
<dbReference type="GO" id="GO:0048038">
    <property type="term" value="F:quinone binding"/>
    <property type="evidence" value="ECO:0007669"/>
    <property type="project" value="TreeGrafter"/>
</dbReference>
<organism evidence="4 5">
    <name type="scientific">Nocardia nova SH22a</name>
    <dbReference type="NCBI Taxonomy" id="1415166"/>
    <lineage>
        <taxon>Bacteria</taxon>
        <taxon>Bacillati</taxon>
        <taxon>Actinomycetota</taxon>
        <taxon>Actinomycetes</taxon>
        <taxon>Mycobacteriales</taxon>
        <taxon>Nocardiaceae</taxon>
        <taxon>Nocardia</taxon>
    </lineage>
</organism>
<dbReference type="CDD" id="cd05233">
    <property type="entry name" value="SDR_c"/>
    <property type="match status" value="1"/>
</dbReference>
<dbReference type="AlphaFoldDB" id="W5TDX4"/>
<evidence type="ECO:0000259" key="3">
    <source>
        <dbReference type="SMART" id="SM00822"/>
    </source>
</evidence>
<comment type="similarity">
    <text evidence="1">Belongs to the short-chain dehydrogenases/reductases (SDR) family.</text>
</comment>
<dbReference type="RefSeq" id="WP_025349014.1">
    <property type="nucleotide sequence ID" value="NZ_CP006850.1"/>
</dbReference>